<dbReference type="PANTHER" id="PTHR30349:SF64">
    <property type="entry name" value="PROPHAGE INTEGRASE INTD-RELATED"/>
    <property type="match status" value="1"/>
</dbReference>
<evidence type="ECO:0000259" key="6">
    <source>
        <dbReference type="PROSITE" id="PS51900"/>
    </source>
</evidence>
<dbReference type="CDD" id="cd01189">
    <property type="entry name" value="INT_ICEBs1_C_like"/>
    <property type="match status" value="1"/>
</dbReference>
<dbReference type="PROSITE" id="PS51900">
    <property type="entry name" value="CB"/>
    <property type="match status" value="1"/>
</dbReference>
<accession>A0A3F3H662</accession>
<feature type="domain" description="Core-binding (CB)" evidence="6">
    <location>
        <begin position="55"/>
        <end position="139"/>
    </location>
</feature>
<dbReference type="GO" id="GO:0003677">
    <property type="term" value="F:DNA binding"/>
    <property type="evidence" value="ECO:0007669"/>
    <property type="project" value="UniProtKB-UniRule"/>
</dbReference>
<dbReference type="RefSeq" id="WP_059394368.1">
    <property type="nucleotide sequence ID" value="NZ_DF968108.1"/>
</dbReference>
<dbReference type="PROSITE" id="PS51898">
    <property type="entry name" value="TYR_RECOMBINASE"/>
    <property type="match status" value="1"/>
</dbReference>
<comment type="similarity">
    <text evidence="1">Belongs to the 'phage' integrase family.</text>
</comment>
<keyword evidence="3" id="KW-0233">DNA recombination</keyword>
<dbReference type="GO" id="GO:0006310">
    <property type="term" value="P:DNA recombination"/>
    <property type="evidence" value="ECO:0007669"/>
    <property type="project" value="UniProtKB-KW"/>
</dbReference>
<keyword evidence="2 4" id="KW-0238">DNA-binding</keyword>
<sequence length="355" mass="40939">MASIYKRGKTWTANILVTVDGQRKRKTKSGFLTKTQANKWAISVEEQKNTGKLPYSKKLFKDEYWSWYTIFKEPHIDENTKSWYLATYRLICDNWSDMKMSDVSVKELQLLINQYAENHVKSSVTHIKNMIGAFCRYAVDEGMLAKDISRNIVVASKKQGSNRDSKFLEHDQFLKLIELANEQNDITSKMILTACYSGCRYSEIAALNANDFDFKNNTITVNKSWSLQEKAVKKPKTNTSNRIIDMPTSFMNIAKGWNMSGNYSFQSTTGYPMTDNACNKKLAWLLEKLGAKQIKMHGLRHTHASYLLANDVDIQYVSERLGHAGVDITMKVYAHLMKEKRFKEKDKTIRLLQNL</sequence>
<evidence type="ECO:0000256" key="3">
    <source>
        <dbReference type="ARBA" id="ARBA00023172"/>
    </source>
</evidence>
<evidence type="ECO:0000256" key="1">
    <source>
        <dbReference type="ARBA" id="ARBA00008857"/>
    </source>
</evidence>
<reference evidence="7" key="1">
    <citation type="journal article" date="2015" name="BMC Genomics">
        <title>Comparative genomics of Fructobacillus spp. and Leuconostoc spp. reveals niche-specific evolution of Fructobacillus spp.</title>
        <authorList>
            <person name="Endo A."/>
            <person name="Tanizawa Y."/>
            <person name="Tanaka N."/>
            <person name="Maeno S."/>
            <person name="Kumar H."/>
            <person name="Shiwa Y."/>
            <person name="Okada S."/>
            <person name="Yoshikawa H."/>
            <person name="Dicks L."/>
            <person name="Nakagawa J."/>
            <person name="Arita M."/>
        </authorList>
    </citation>
    <scope>NUCLEOTIDE SEQUENCE [LARGE SCALE GENOMIC DNA]</scope>
    <source>
        <strain evidence="7">F214-1</strain>
    </source>
</reference>
<dbReference type="STRING" id="709323.GCA_001047135_01615"/>
<dbReference type="Gene3D" id="1.10.150.130">
    <property type="match status" value="1"/>
</dbReference>
<proteinExistence type="inferred from homology"/>
<gene>
    <name evidence="7" type="ORF">FTRO_0310030</name>
</gene>
<evidence type="ECO:0000259" key="5">
    <source>
        <dbReference type="PROSITE" id="PS51898"/>
    </source>
</evidence>
<dbReference type="GO" id="GO:0015074">
    <property type="term" value="P:DNA integration"/>
    <property type="evidence" value="ECO:0007669"/>
    <property type="project" value="InterPro"/>
</dbReference>
<dbReference type="EMBL" id="DF968108">
    <property type="protein sequence ID" value="GAP05057.1"/>
    <property type="molecule type" value="Genomic_DNA"/>
</dbReference>
<dbReference type="InterPro" id="IPR050090">
    <property type="entry name" value="Tyrosine_recombinase_XerCD"/>
</dbReference>
<name>A0A3F3H662_9LACO</name>
<feature type="domain" description="Tyr recombinase" evidence="5">
    <location>
        <begin position="163"/>
        <end position="346"/>
    </location>
</feature>
<dbReference type="InterPro" id="IPR002104">
    <property type="entry name" value="Integrase_catalytic"/>
</dbReference>
<dbReference type="AlphaFoldDB" id="A0A3F3H662"/>
<dbReference type="InterPro" id="IPR010998">
    <property type="entry name" value="Integrase_recombinase_N"/>
</dbReference>
<dbReference type="PANTHER" id="PTHR30349">
    <property type="entry name" value="PHAGE INTEGRASE-RELATED"/>
    <property type="match status" value="1"/>
</dbReference>
<protein>
    <submittedName>
        <fullName evidence="7">Prophage Lp2 protein 2, integrase</fullName>
    </submittedName>
</protein>
<evidence type="ECO:0000313" key="7">
    <source>
        <dbReference type="EMBL" id="GAP05057.1"/>
    </source>
</evidence>
<organism evidence="7">
    <name type="scientific">Fructobacillus tropaeoli</name>
    <dbReference type="NCBI Taxonomy" id="709323"/>
    <lineage>
        <taxon>Bacteria</taxon>
        <taxon>Bacillati</taxon>
        <taxon>Bacillota</taxon>
        <taxon>Bacilli</taxon>
        <taxon>Lactobacillales</taxon>
        <taxon>Lactobacillaceae</taxon>
        <taxon>Fructobacillus</taxon>
    </lineage>
</organism>
<dbReference type="SUPFAM" id="SSF56349">
    <property type="entry name" value="DNA breaking-rejoining enzymes"/>
    <property type="match status" value="1"/>
</dbReference>
<dbReference type="Pfam" id="PF14657">
    <property type="entry name" value="Arm-DNA-bind_4"/>
    <property type="match status" value="1"/>
</dbReference>
<dbReference type="InterPro" id="IPR011010">
    <property type="entry name" value="DNA_brk_join_enz"/>
</dbReference>
<evidence type="ECO:0000256" key="4">
    <source>
        <dbReference type="PROSITE-ProRule" id="PRU01248"/>
    </source>
</evidence>
<dbReference type="Proteomes" id="UP000064514">
    <property type="component" value="Unassembled WGS sequence"/>
</dbReference>
<dbReference type="InterPro" id="IPR013762">
    <property type="entry name" value="Integrase-like_cat_sf"/>
</dbReference>
<evidence type="ECO:0000256" key="2">
    <source>
        <dbReference type="ARBA" id="ARBA00023125"/>
    </source>
</evidence>
<dbReference type="Pfam" id="PF00589">
    <property type="entry name" value="Phage_integrase"/>
    <property type="match status" value="1"/>
</dbReference>
<dbReference type="InterPro" id="IPR028259">
    <property type="entry name" value="AP2-like_int_N"/>
</dbReference>
<dbReference type="InterPro" id="IPR044068">
    <property type="entry name" value="CB"/>
</dbReference>
<dbReference type="Gene3D" id="1.10.443.10">
    <property type="entry name" value="Intergrase catalytic core"/>
    <property type="match status" value="1"/>
</dbReference>